<dbReference type="EMBL" id="REFV01000003">
    <property type="protein sequence ID" value="RMB62812.1"/>
    <property type="molecule type" value="Genomic_DNA"/>
</dbReference>
<name>A0A3M0GJJ7_9FLAO</name>
<protein>
    <submittedName>
        <fullName evidence="2">Uncharacterized protein</fullName>
    </submittedName>
</protein>
<dbReference type="OrthoDB" id="1274006at2"/>
<organism evidence="2 3">
    <name type="scientific">Dokdonia sinensis</name>
    <dbReference type="NCBI Taxonomy" id="2479847"/>
    <lineage>
        <taxon>Bacteria</taxon>
        <taxon>Pseudomonadati</taxon>
        <taxon>Bacteroidota</taxon>
        <taxon>Flavobacteriia</taxon>
        <taxon>Flavobacteriales</taxon>
        <taxon>Flavobacteriaceae</taxon>
        <taxon>Dokdonia</taxon>
    </lineage>
</organism>
<evidence type="ECO:0000256" key="1">
    <source>
        <dbReference type="SAM" id="MobiDB-lite"/>
    </source>
</evidence>
<gene>
    <name evidence="2" type="ORF">EAX61_04325</name>
</gene>
<feature type="region of interest" description="Disordered" evidence="1">
    <location>
        <begin position="143"/>
        <end position="167"/>
    </location>
</feature>
<dbReference type="Proteomes" id="UP000281985">
    <property type="component" value="Unassembled WGS sequence"/>
</dbReference>
<dbReference type="AlphaFoldDB" id="A0A3M0GJJ7"/>
<dbReference type="RefSeq" id="WP_121916446.1">
    <property type="nucleotide sequence ID" value="NZ_REFV01000003.1"/>
</dbReference>
<accession>A0A3M0GJJ7</accession>
<evidence type="ECO:0000313" key="3">
    <source>
        <dbReference type="Proteomes" id="UP000281985"/>
    </source>
</evidence>
<proteinExistence type="predicted"/>
<comment type="caution">
    <text evidence="2">The sequence shown here is derived from an EMBL/GenBank/DDBJ whole genome shotgun (WGS) entry which is preliminary data.</text>
</comment>
<reference evidence="2 3" key="1">
    <citation type="submission" date="2018-10" db="EMBL/GenBank/DDBJ databases">
        <title>Dokdonia luteus sp. nov., isolated from sea water.</title>
        <authorList>
            <person name="Zhou L.Y."/>
            <person name="Du Z.J."/>
        </authorList>
    </citation>
    <scope>NUCLEOTIDE SEQUENCE [LARGE SCALE GENOMIC DNA]</scope>
    <source>
        <strain evidence="2 3">SH27</strain>
    </source>
</reference>
<keyword evidence="3" id="KW-1185">Reference proteome</keyword>
<evidence type="ECO:0000313" key="2">
    <source>
        <dbReference type="EMBL" id="RMB62812.1"/>
    </source>
</evidence>
<feature type="compositionally biased region" description="Polar residues" evidence="1">
    <location>
        <begin position="151"/>
        <end position="163"/>
    </location>
</feature>
<sequence>MKIFYTILFAFFIGNSIFAQSVNNYKYVLVPNQFEFLKSPDEFQVNSLTVFLFKKYGFDAYKGGLEAPAYVLDNRCDVLYADVIGNSGFLRTKLKVVLRDCNNIVVYTSEEGDSKDKRYKESYHEALREAFLSIEALNYKYEPGNDKKTTSSDTAETEMQSAISKPDDKKEIQEVIEVPDINKEHIDEIVTNADSSEAVRVFVSENSDYKLVQAGGNFIVFDGTKEIGAARLKNSNVFLVETTDFSGEGRISGDEFLINREIKGVGMVTMRFIEVN</sequence>